<organism evidence="3 4">
    <name type="scientific">Sporanaerobacter acetigenes DSM 13106</name>
    <dbReference type="NCBI Taxonomy" id="1123281"/>
    <lineage>
        <taxon>Bacteria</taxon>
        <taxon>Bacillati</taxon>
        <taxon>Bacillota</taxon>
        <taxon>Tissierellia</taxon>
        <taxon>Tissierellales</taxon>
        <taxon>Sporanaerobacteraceae</taxon>
        <taxon>Sporanaerobacter</taxon>
    </lineage>
</organism>
<keyword evidence="3" id="KW-0966">Cell projection</keyword>
<dbReference type="Gene3D" id="2.40.10.220">
    <property type="entry name" value="predicted glycosyltransferase like domains"/>
    <property type="match status" value="1"/>
</dbReference>
<dbReference type="InterPro" id="IPR009926">
    <property type="entry name" value="T3SS_YcgR_PilZN"/>
</dbReference>
<dbReference type="Pfam" id="PF07238">
    <property type="entry name" value="PilZ"/>
    <property type="match status" value="1"/>
</dbReference>
<name>A0A1M5XI30_9FIRM</name>
<dbReference type="OrthoDB" id="9783080at2"/>
<evidence type="ECO:0000313" key="3">
    <source>
        <dbReference type="EMBL" id="SHH99525.1"/>
    </source>
</evidence>
<reference evidence="3 4" key="1">
    <citation type="submission" date="2016-11" db="EMBL/GenBank/DDBJ databases">
        <authorList>
            <person name="Jaros S."/>
            <person name="Januszkiewicz K."/>
            <person name="Wedrychowicz H."/>
        </authorList>
    </citation>
    <scope>NUCLEOTIDE SEQUENCE [LARGE SCALE GENOMIC DNA]</scope>
    <source>
        <strain evidence="3 4">DSM 13106</strain>
    </source>
</reference>
<keyword evidence="3" id="KW-0282">Flagellum</keyword>
<dbReference type="GO" id="GO:0035438">
    <property type="term" value="F:cyclic-di-GMP binding"/>
    <property type="evidence" value="ECO:0007669"/>
    <property type="project" value="InterPro"/>
</dbReference>
<dbReference type="RefSeq" id="WP_072744344.1">
    <property type="nucleotide sequence ID" value="NZ_FQXR01000007.1"/>
</dbReference>
<keyword evidence="3" id="KW-0969">Cilium</keyword>
<dbReference type="AlphaFoldDB" id="A0A1M5XI30"/>
<evidence type="ECO:0000313" key="4">
    <source>
        <dbReference type="Proteomes" id="UP000184389"/>
    </source>
</evidence>
<feature type="domain" description="Type III secretion system flagellar brake protein YcgR PilZN" evidence="2">
    <location>
        <begin position="9"/>
        <end position="91"/>
    </location>
</feature>
<evidence type="ECO:0000259" key="1">
    <source>
        <dbReference type="Pfam" id="PF07238"/>
    </source>
</evidence>
<dbReference type="SUPFAM" id="SSF141371">
    <property type="entry name" value="PilZ domain-like"/>
    <property type="match status" value="1"/>
</dbReference>
<keyword evidence="4" id="KW-1185">Reference proteome</keyword>
<evidence type="ECO:0000259" key="2">
    <source>
        <dbReference type="Pfam" id="PF12945"/>
    </source>
</evidence>
<dbReference type="Proteomes" id="UP000184389">
    <property type="component" value="Unassembled WGS sequence"/>
</dbReference>
<accession>A0A1M5XI30</accession>
<gene>
    <name evidence="3" type="ORF">SAMN02745180_01673</name>
</gene>
<dbReference type="STRING" id="1123281.SAMN02745180_01673"/>
<protein>
    <submittedName>
        <fullName evidence="3">C-di-GMP-binding flagellar brake protein YcgR, contains PilZNR and PilZ domains</fullName>
    </submittedName>
</protein>
<dbReference type="InterPro" id="IPR009875">
    <property type="entry name" value="PilZ_domain"/>
</dbReference>
<proteinExistence type="predicted"/>
<sequence>MSLDKEELNIGERIEIIKQSQKKAQVYPSQILDIINDDIYIISGPIHKNTIVPLHIGDIIKIVYIKENKGRYMFKAEILSREDKLIYKLKIKKISEVYRLQQRQYYRFNINIPVTKYYNLKVGSETRTIEEKCISKDLSGNGIRIMCNFNHSVGDEIKCLLKINDMIISTSGEIVRVKKIDNLNYMYEVGINFINIKKEDRETIVRFIFREERKLIEKGMI</sequence>
<dbReference type="EMBL" id="FQXR01000007">
    <property type="protein sequence ID" value="SHH99525.1"/>
    <property type="molecule type" value="Genomic_DNA"/>
</dbReference>
<feature type="domain" description="PilZ" evidence="1">
    <location>
        <begin position="101"/>
        <end position="210"/>
    </location>
</feature>
<dbReference type="Pfam" id="PF12945">
    <property type="entry name" value="PilZNR"/>
    <property type="match status" value="1"/>
</dbReference>